<protein>
    <recommendedName>
        <fullName evidence="1">Uroporphyrinogen decarboxylase (URO-D) domain-containing protein</fullName>
    </recommendedName>
</protein>
<evidence type="ECO:0000313" key="3">
    <source>
        <dbReference type="Proteomes" id="UP000033935"/>
    </source>
</evidence>
<dbReference type="GO" id="GO:0004853">
    <property type="term" value="F:uroporphyrinogen decarboxylase activity"/>
    <property type="evidence" value="ECO:0007669"/>
    <property type="project" value="InterPro"/>
</dbReference>
<comment type="caution">
    <text evidence="2">The sequence shown here is derived from an EMBL/GenBank/DDBJ whole genome shotgun (WGS) entry which is preliminary data.</text>
</comment>
<sequence>MTRKERLRRCYFSEKLDRPAVYIRNGFPDNDSTYDHLKTYLDKYTELKFDWSYTNFEENQIIQQKIEPYSEDFERLITILKTPKGNLESSYLRSLKGLPGLHETFLLKEKNDVAKYLSLPLPKLSGNCNSYFQLQDKIGESGIVSTGLGLNPAGFVAELFGSENFAVFSILERELIHELCERQMGIIINRVKYMIKNGIGPFFAMLGEEYIVPPLHGPDDFYEFNVKYDKPIIDIIHDAGGRIHIHSHGSIKKVIQGFIDMGTDVLHPFEGPPMGDITPQEAKAISRNKMCLEGNIQINRFYENSSEEIIAETQELIKNVFDDKNGLIVSATASPFIRGEGEKCFNQFKAMIDVVTNWK</sequence>
<feature type="domain" description="Uroporphyrinogen decarboxylase (URO-D)" evidence="1">
    <location>
        <begin position="161"/>
        <end position="330"/>
    </location>
</feature>
<dbReference type="Gene3D" id="3.20.20.210">
    <property type="match status" value="1"/>
</dbReference>
<gene>
    <name evidence="2" type="ORF">UT30_C0025G0008</name>
</gene>
<reference evidence="2 3" key="1">
    <citation type="journal article" date="2015" name="Nature">
        <title>rRNA introns, odd ribosomes, and small enigmatic genomes across a large radiation of phyla.</title>
        <authorList>
            <person name="Brown C.T."/>
            <person name="Hug L.A."/>
            <person name="Thomas B.C."/>
            <person name="Sharon I."/>
            <person name="Castelle C.J."/>
            <person name="Singh A."/>
            <person name="Wilkins M.J."/>
            <person name="Williams K.H."/>
            <person name="Banfield J.F."/>
        </authorList>
    </citation>
    <scope>NUCLEOTIDE SEQUENCE [LARGE SCALE GENOMIC DNA]</scope>
</reference>
<proteinExistence type="predicted"/>
<evidence type="ECO:0000313" key="2">
    <source>
        <dbReference type="EMBL" id="KKR03596.1"/>
    </source>
</evidence>
<organism evidence="2 3">
    <name type="scientific">Candidatus Uhrbacteria bacterium GW2011_GWF2_39_13</name>
    <dbReference type="NCBI Taxonomy" id="1618995"/>
    <lineage>
        <taxon>Bacteria</taxon>
        <taxon>Candidatus Uhriibacteriota</taxon>
    </lineage>
</organism>
<dbReference type="InterPro" id="IPR052024">
    <property type="entry name" value="Methanogen_methyltrans"/>
</dbReference>
<evidence type="ECO:0000259" key="1">
    <source>
        <dbReference type="Pfam" id="PF01208"/>
    </source>
</evidence>
<dbReference type="InterPro" id="IPR000257">
    <property type="entry name" value="Uroporphyrinogen_deCOase"/>
</dbReference>
<dbReference type="Pfam" id="PF01208">
    <property type="entry name" value="URO-D"/>
    <property type="match status" value="1"/>
</dbReference>
<name>A0A0G0MT62_9BACT</name>
<accession>A0A0G0MT62</accession>
<dbReference type="SUPFAM" id="SSF51726">
    <property type="entry name" value="UROD/MetE-like"/>
    <property type="match status" value="1"/>
</dbReference>
<dbReference type="Proteomes" id="UP000033935">
    <property type="component" value="Unassembled WGS sequence"/>
</dbReference>
<dbReference type="PANTHER" id="PTHR47099">
    <property type="entry name" value="METHYLCOBAMIDE:COM METHYLTRANSFERASE MTBA"/>
    <property type="match status" value="1"/>
</dbReference>
<dbReference type="AlphaFoldDB" id="A0A0G0MT62"/>
<dbReference type="PANTHER" id="PTHR47099:SF1">
    <property type="entry name" value="METHYLCOBAMIDE:COM METHYLTRANSFERASE MTBA"/>
    <property type="match status" value="1"/>
</dbReference>
<dbReference type="EMBL" id="LBWG01000025">
    <property type="protein sequence ID" value="KKR03596.1"/>
    <property type="molecule type" value="Genomic_DNA"/>
</dbReference>
<dbReference type="GO" id="GO:0006779">
    <property type="term" value="P:porphyrin-containing compound biosynthetic process"/>
    <property type="evidence" value="ECO:0007669"/>
    <property type="project" value="InterPro"/>
</dbReference>
<dbReference type="InterPro" id="IPR038071">
    <property type="entry name" value="UROD/MetE-like_sf"/>
</dbReference>